<protein>
    <submittedName>
        <fullName evidence="1">Uncharacterized protein</fullName>
    </submittedName>
</protein>
<sequence length="245" mass="27460">MDLPRVVFFGRTGADALAFFNLDLADWRGHRVLDCPGGPGSFTALARAAGVESVAADPLYTLSLPELERRCRDDVAFTMERLALSPTLRPDFDQDRFRQGKMEALEAFLADRREHPQAYRAAALPCLPFEAASFDLVLSGHLLFCYAPIADGGLSEQPDFDLDWHRRALAELLRVSRQEVRIYPAHTIERHPRVHPWVEPLLAGLPPGWQGQLEPTTYDEGFEGETPMLRLRRHIAPSPSGPEAH</sequence>
<reference evidence="1 2" key="1">
    <citation type="submission" date="2023-12" db="EMBL/GenBank/DDBJ databases">
        <title>Baltic Sea Cyanobacteria.</title>
        <authorList>
            <person name="Delbaje E."/>
            <person name="Fewer D.P."/>
            <person name="Shishido T.K."/>
        </authorList>
    </citation>
    <scope>NUCLEOTIDE SEQUENCE [LARGE SCALE GENOMIC DNA]</scope>
    <source>
        <strain evidence="1 2">UHCC 0281</strain>
    </source>
</reference>
<name>A0ABU5SYT5_9CYAN</name>
<dbReference type="InterPro" id="IPR029063">
    <property type="entry name" value="SAM-dependent_MTases_sf"/>
</dbReference>
<dbReference type="Proteomes" id="UP001302329">
    <property type="component" value="Unassembled WGS sequence"/>
</dbReference>
<organism evidence="1 2">
    <name type="scientific">Cyanobium gracile UHCC 0281</name>
    <dbReference type="NCBI Taxonomy" id="3110309"/>
    <lineage>
        <taxon>Bacteria</taxon>
        <taxon>Bacillati</taxon>
        <taxon>Cyanobacteriota</taxon>
        <taxon>Cyanophyceae</taxon>
        <taxon>Synechococcales</taxon>
        <taxon>Prochlorococcaceae</taxon>
        <taxon>Cyanobium</taxon>
    </lineage>
</organism>
<dbReference type="RefSeq" id="WP_323357652.1">
    <property type="nucleotide sequence ID" value="NZ_JAYGHY010000061.1"/>
</dbReference>
<evidence type="ECO:0000313" key="1">
    <source>
        <dbReference type="EMBL" id="MEA5443674.1"/>
    </source>
</evidence>
<accession>A0ABU5SYT5</accession>
<dbReference type="Gene3D" id="3.40.50.150">
    <property type="entry name" value="Vaccinia Virus protein VP39"/>
    <property type="match status" value="1"/>
</dbReference>
<gene>
    <name evidence="1" type="ORF">VB739_14030</name>
</gene>
<dbReference type="SUPFAM" id="SSF53335">
    <property type="entry name" value="S-adenosyl-L-methionine-dependent methyltransferases"/>
    <property type="match status" value="1"/>
</dbReference>
<dbReference type="EMBL" id="JAYGHY010000061">
    <property type="protein sequence ID" value="MEA5443674.1"/>
    <property type="molecule type" value="Genomic_DNA"/>
</dbReference>
<evidence type="ECO:0000313" key="2">
    <source>
        <dbReference type="Proteomes" id="UP001302329"/>
    </source>
</evidence>
<keyword evidence="2" id="KW-1185">Reference proteome</keyword>
<comment type="caution">
    <text evidence="1">The sequence shown here is derived from an EMBL/GenBank/DDBJ whole genome shotgun (WGS) entry which is preliminary data.</text>
</comment>
<proteinExistence type="predicted"/>